<keyword evidence="1" id="KW-1133">Transmembrane helix</keyword>
<dbReference type="OrthoDB" id="7027241at2"/>
<evidence type="ECO:0000313" key="2">
    <source>
        <dbReference type="EMBL" id="SDO81596.1"/>
    </source>
</evidence>
<gene>
    <name evidence="2" type="ORF">SAMN04489798_3932</name>
</gene>
<name>A0A1H0MMT2_9PSED</name>
<dbReference type="RefSeq" id="WP_090183273.1">
    <property type="nucleotide sequence ID" value="NZ_LT629705.1"/>
</dbReference>
<evidence type="ECO:0000313" key="3">
    <source>
        <dbReference type="Proteomes" id="UP000198827"/>
    </source>
</evidence>
<sequence>MASSIITSAKYGAYLAIGLYVTMVLVVSISAQSQHTFEAPIQVAYPAIQFEHRAQNVMIDHSELAGVAGA</sequence>
<dbReference type="Proteomes" id="UP000198827">
    <property type="component" value="Chromosome I"/>
</dbReference>
<feature type="transmembrane region" description="Helical" evidence="1">
    <location>
        <begin position="12"/>
        <end position="31"/>
    </location>
</feature>
<proteinExistence type="predicted"/>
<evidence type="ECO:0000256" key="1">
    <source>
        <dbReference type="SAM" id="Phobius"/>
    </source>
</evidence>
<reference evidence="2 3" key="1">
    <citation type="submission" date="2016-10" db="EMBL/GenBank/DDBJ databases">
        <authorList>
            <person name="de Groot N.N."/>
        </authorList>
    </citation>
    <scope>NUCLEOTIDE SEQUENCE [LARGE SCALE GENOMIC DNA]</scope>
    <source>
        <strain evidence="2 3">CECT 7543</strain>
    </source>
</reference>
<keyword evidence="1" id="KW-0472">Membrane</keyword>
<keyword evidence="1" id="KW-0812">Transmembrane</keyword>
<dbReference type="EMBL" id="LT629705">
    <property type="protein sequence ID" value="SDO81596.1"/>
    <property type="molecule type" value="Genomic_DNA"/>
</dbReference>
<protein>
    <submittedName>
        <fullName evidence="2">Uncharacterized protein</fullName>
    </submittedName>
</protein>
<accession>A0A1H0MMT2</accession>
<dbReference type="AlphaFoldDB" id="A0A1H0MMT2"/>
<organism evidence="2 3">
    <name type="scientific">Pseudomonas arsenicoxydans</name>
    <dbReference type="NCBI Taxonomy" id="702115"/>
    <lineage>
        <taxon>Bacteria</taxon>
        <taxon>Pseudomonadati</taxon>
        <taxon>Pseudomonadota</taxon>
        <taxon>Gammaproteobacteria</taxon>
        <taxon>Pseudomonadales</taxon>
        <taxon>Pseudomonadaceae</taxon>
        <taxon>Pseudomonas</taxon>
    </lineage>
</organism>